<reference evidence="8" key="1">
    <citation type="submission" date="2025-08" db="UniProtKB">
        <authorList>
            <consortium name="RefSeq"/>
        </authorList>
    </citation>
    <scope>IDENTIFICATION</scope>
    <source>
        <tissue evidence="8">Muscle</tissue>
    </source>
</reference>
<comment type="caution">
    <text evidence="4">Lacks conserved residue(s) required for the propagation of feature annotation.</text>
</comment>
<dbReference type="SMART" id="SM00408">
    <property type="entry name" value="IGc2"/>
    <property type="match status" value="1"/>
</dbReference>
<protein>
    <submittedName>
        <fullName evidence="8">Pro-neuregulin-2, membrane-bound isoform-like</fullName>
    </submittedName>
</protein>
<evidence type="ECO:0000259" key="5">
    <source>
        <dbReference type="PROSITE" id="PS50026"/>
    </source>
</evidence>
<dbReference type="CDD" id="cd00096">
    <property type="entry name" value="Ig"/>
    <property type="match status" value="1"/>
</dbReference>
<sequence length="358" mass="40950">MCSLIFFHVRLVKGSLSLTMRTGFVSWLILAILLSLCWGEAVRTCLDDQLDVASKAYLAPIVFQGVLLKERYSSDSKDILFRIKRPYKTGKDTMFNKNDNVVLTFPNEYSCDNTFRIKDLQRKRKKYIIFAAPQSLAESRISGQKRIVAVASPIRMNRKSGRAVRKILCRGCAKPPSSRIRSASETVQMKEQLRLRCKVKGNPQPQIEWYRNETLLNENTRIKITTKRRSSVLTINRAKRRDSGWYRCQASNVLGPPAVSKTKIEIVRLRKPTVPLTPTTEMTHFQIEGQPCDVKFFCLNGGTCTMIVSLQERVCVCADGFKGRRCEQKDTKYMFGMFPQISSDIAATKKMLESYWGK</sequence>
<feature type="disulfide bond" evidence="4">
    <location>
        <begin position="298"/>
        <end position="315"/>
    </location>
</feature>
<dbReference type="SMART" id="SM00409">
    <property type="entry name" value="IG"/>
    <property type="match status" value="1"/>
</dbReference>
<dbReference type="Proteomes" id="UP000694941">
    <property type="component" value="Unplaced"/>
</dbReference>
<dbReference type="RefSeq" id="XP_022250109.1">
    <property type="nucleotide sequence ID" value="XM_022394401.1"/>
</dbReference>
<accession>A0ABM1T2K3</accession>
<dbReference type="PROSITE" id="PS01186">
    <property type="entry name" value="EGF_2"/>
    <property type="match status" value="1"/>
</dbReference>
<evidence type="ECO:0000256" key="3">
    <source>
        <dbReference type="ARBA" id="ARBA00023319"/>
    </source>
</evidence>
<keyword evidence="1" id="KW-0732">Signal</keyword>
<dbReference type="PROSITE" id="PS50026">
    <property type="entry name" value="EGF_3"/>
    <property type="match status" value="1"/>
</dbReference>
<name>A0ABM1T2K3_LIMPO</name>
<dbReference type="GeneID" id="111087465"/>
<dbReference type="PROSITE" id="PS00022">
    <property type="entry name" value="EGF_1"/>
    <property type="match status" value="1"/>
</dbReference>
<evidence type="ECO:0000256" key="2">
    <source>
        <dbReference type="ARBA" id="ARBA00023157"/>
    </source>
</evidence>
<evidence type="ECO:0000256" key="1">
    <source>
        <dbReference type="ARBA" id="ARBA00022729"/>
    </source>
</evidence>
<dbReference type="InterPro" id="IPR013098">
    <property type="entry name" value="Ig_I-set"/>
</dbReference>
<dbReference type="Pfam" id="PF07679">
    <property type="entry name" value="I-set"/>
    <property type="match status" value="1"/>
</dbReference>
<gene>
    <name evidence="8" type="primary">LOC111087465</name>
</gene>
<dbReference type="CDD" id="cd00054">
    <property type="entry name" value="EGF_CA"/>
    <property type="match status" value="1"/>
</dbReference>
<dbReference type="PANTHER" id="PTHR45080">
    <property type="entry name" value="CONTACTIN 5"/>
    <property type="match status" value="1"/>
</dbReference>
<keyword evidence="7" id="KW-1185">Reference proteome</keyword>
<dbReference type="SUPFAM" id="SSF48726">
    <property type="entry name" value="Immunoglobulin"/>
    <property type="match status" value="1"/>
</dbReference>
<dbReference type="InterPro" id="IPR003599">
    <property type="entry name" value="Ig_sub"/>
</dbReference>
<evidence type="ECO:0000313" key="8">
    <source>
        <dbReference type="RefSeq" id="XP_022250109.1"/>
    </source>
</evidence>
<dbReference type="InterPro" id="IPR003598">
    <property type="entry name" value="Ig_sub2"/>
</dbReference>
<dbReference type="InterPro" id="IPR013783">
    <property type="entry name" value="Ig-like_fold"/>
</dbReference>
<evidence type="ECO:0000259" key="6">
    <source>
        <dbReference type="PROSITE" id="PS50835"/>
    </source>
</evidence>
<keyword evidence="2 4" id="KW-1015">Disulfide bond</keyword>
<dbReference type="SUPFAM" id="SSF57196">
    <property type="entry name" value="EGF/Laminin"/>
    <property type="match status" value="1"/>
</dbReference>
<proteinExistence type="predicted"/>
<keyword evidence="4" id="KW-0245">EGF-like domain</keyword>
<dbReference type="Gene3D" id="2.60.40.10">
    <property type="entry name" value="Immunoglobulins"/>
    <property type="match status" value="1"/>
</dbReference>
<dbReference type="PROSITE" id="PS50835">
    <property type="entry name" value="IG_LIKE"/>
    <property type="match status" value="1"/>
</dbReference>
<feature type="disulfide bond" evidence="4">
    <location>
        <begin position="317"/>
        <end position="326"/>
    </location>
</feature>
<dbReference type="InterPro" id="IPR007110">
    <property type="entry name" value="Ig-like_dom"/>
</dbReference>
<keyword evidence="3" id="KW-0393">Immunoglobulin domain</keyword>
<evidence type="ECO:0000313" key="7">
    <source>
        <dbReference type="Proteomes" id="UP000694941"/>
    </source>
</evidence>
<dbReference type="PANTHER" id="PTHR45080:SF8">
    <property type="entry name" value="IG-LIKE DOMAIN-CONTAINING PROTEIN"/>
    <property type="match status" value="1"/>
</dbReference>
<feature type="domain" description="Ig-like" evidence="6">
    <location>
        <begin position="176"/>
        <end position="265"/>
    </location>
</feature>
<dbReference type="InterPro" id="IPR000742">
    <property type="entry name" value="EGF"/>
</dbReference>
<feature type="domain" description="EGF-like" evidence="5">
    <location>
        <begin position="288"/>
        <end position="327"/>
    </location>
</feature>
<dbReference type="Gene3D" id="2.10.25.10">
    <property type="entry name" value="Laminin"/>
    <property type="match status" value="1"/>
</dbReference>
<dbReference type="InterPro" id="IPR050958">
    <property type="entry name" value="Cell_Adh-Cytoskel_Orgn"/>
</dbReference>
<organism evidence="7 8">
    <name type="scientific">Limulus polyphemus</name>
    <name type="common">Atlantic horseshoe crab</name>
    <dbReference type="NCBI Taxonomy" id="6850"/>
    <lineage>
        <taxon>Eukaryota</taxon>
        <taxon>Metazoa</taxon>
        <taxon>Ecdysozoa</taxon>
        <taxon>Arthropoda</taxon>
        <taxon>Chelicerata</taxon>
        <taxon>Merostomata</taxon>
        <taxon>Xiphosura</taxon>
        <taxon>Limulidae</taxon>
        <taxon>Limulus</taxon>
    </lineage>
</organism>
<evidence type="ECO:0000256" key="4">
    <source>
        <dbReference type="PROSITE-ProRule" id="PRU00076"/>
    </source>
</evidence>
<dbReference type="SMART" id="SM00181">
    <property type="entry name" value="EGF"/>
    <property type="match status" value="1"/>
</dbReference>
<dbReference type="InterPro" id="IPR036179">
    <property type="entry name" value="Ig-like_dom_sf"/>
</dbReference>